<evidence type="ECO:0000313" key="6">
    <source>
        <dbReference type="EMBL" id="TPW30234.1"/>
    </source>
</evidence>
<dbReference type="SUPFAM" id="SSF53850">
    <property type="entry name" value="Periplasmic binding protein-like II"/>
    <property type="match status" value="1"/>
</dbReference>
<dbReference type="InterPro" id="IPR058163">
    <property type="entry name" value="LysR-type_TF_proteobact-type"/>
</dbReference>
<feature type="domain" description="HTH lysR-type" evidence="5">
    <location>
        <begin position="8"/>
        <end position="65"/>
    </location>
</feature>
<dbReference type="AlphaFoldDB" id="A0A506UB03"/>
<dbReference type="RefSeq" id="WP_141166085.1">
    <property type="nucleotide sequence ID" value="NZ_VHLH01000007.1"/>
</dbReference>
<keyword evidence="7" id="KW-1185">Reference proteome</keyword>
<dbReference type="Gene3D" id="3.40.190.10">
    <property type="entry name" value="Periplasmic binding protein-like II"/>
    <property type="match status" value="2"/>
</dbReference>
<comment type="caution">
    <text evidence="6">The sequence shown here is derived from an EMBL/GenBank/DDBJ whole genome shotgun (WGS) entry which is preliminary data.</text>
</comment>
<dbReference type="InterPro" id="IPR000847">
    <property type="entry name" value="LysR_HTH_N"/>
</dbReference>
<dbReference type="InterPro" id="IPR036390">
    <property type="entry name" value="WH_DNA-bd_sf"/>
</dbReference>
<dbReference type="Pfam" id="PF00126">
    <property type="entry name" value="HTH_1"/>
    <property type="match status" value="1"/>
</dbReference>
<organism evidence="6 7">
    <name type="scientific">Pararhizobium mangrovi</name>
    <dbReference type="NCBI Taxonomy" id="2590452"/>
    <lineage>
        <taxon>Bacteria</taxon>
        <taxon>Pseudomonadati</taxon>
        <taxon>Pseudomonadota</taxon>
        <taxon>Alphaproteobacteria</taxon>
        <taxon>Hyphomicrobiales</taxon>
        <taxon>Rhizobiaceae</taxon>
        <taxon>Rhizobium/Agrobacterium group</taxon>
        <taxon>Pararhizobium</taxon>
    </lineage>
</organism>
<dbReference type="SUPFAM" id="SSF46785">
    <property type="entry name" value="Winged helix' DNA-binding domain"/>
    <property type="match status" value="1"/>
</dbReference>
<comment type="similarity">
    <text evidence="1">Belongs to the LysR transcriptional regulatory family.</text>
</comment>
<accession>A0A506UB03</accession>
<dbReference type="Proteomes" id="UP000320314">
    <property type="component" value="Unassembled WGS sequence"/>
</dbReference>
<evidence type="ECO:0000256" key="3">
    <source>
        <dbReference type="ARBA" id="ARBA00023125"/>
    </source>
</evidence>
<keyword evidence="4" id="KW-0804">Transcription</keyword>
<dbReference type="Pfam" id="PF03466">
    <property type="entry name" value="LysR_substrate"/>
    <property type="match status" value="1"/>
</dbReference>
<evidence type="ECO:0000256" key="4">
    <source>
        <dbReference type="ARBA" id="ARBA00023163"/>
    </source>
</evidence>
<name>A0A506UB03_9HYPH</name>
<keyword evidence="2" id="KW-0805">Transcription regulation</keyword>
<dbReference type="Gene3D" id="1.10.10.10">
    <property type="entry name" value="Winged helix-like DNA-binding domain superfamily/Winged helix DNA-binding domain"/>
    <property type="match status" value="1"/>
</dbReference>
<reference evidence="6 7" key="1">
    <citation type="submission" date="2019-06" db="EMBL/GenBank/DDBJ databases">
        <authorList>
            <person name="Li M."/>
        </authorList>
    </citation>
    <scope>NUCLEOTIDE SEQUENCE [LARGE SCALE GENOMIC DNA]</scope>
    <source>
        <strain evidence="6 7">BGMRC6574</strain>
    </source>
</reference>
<gene>
    <name evidence="6" type="ORF">FJU11_05770</name>
</gene>
<dbReference type="PANTHER" id="PTHR30537:SF5">
    <property type="entry name" value="HTH-TYPE TRANSCRIPTIONAL ACTIVATOR TTDR-RELATED"/>
    <property type="match status" value="1"/>
</dbReference>
<dbReference type="EMBL" id="VHLH01000007">
    <property type="protein sequence ID" value="TPW30234.1"/>
    <property type="molecule type" value="Genomic_DNA"/>
</dbReference>
<dbReference type="PROSITE" id="PS50931">
    <property type="entry name" value="HTH_LYSR"/>
    <property type="match status" value="1"/>
</dbReference>
<evidence type="ECO:0000256" key="2">
    <source>
        <dbReference type="ARBA" id="ARBA00023015"/>
    </source>
</evidence>
<dbReference type="OrthoDB" id="9804958at2"/>
<protein>
    <submittedName>
        <fullName evidence="6">LysR family transcriptional regulator</fullName>
    </submittedName>
</protein>
<dbReference type="PANTHER" id="PTHR30537">
    <property type="entry name" value="HTH-TYPE TRANSCRIPTIONAL REGULATOR"/>
    <property type="match status" value="1"/>
</dbReference>
<dbReference type="GO" id="GO:0003677">
    <property type="term" value="F:DNA binding"/>
    <property type="evidence" value="ECO:0007669"/>
    <property type="project" value="UniProtKB-KW"/>
</dbReference>
<keyword evidence="3" id="KW-0238">DNA-binding</keyword>
<dbReference type="GO" id="GO:0003700">
    <property type="term" value="F:DNA-binding transcription factor activity"/>
    <property type="evidence" value="ECO:0007669"/>
    <property type="project" value="InterPro"/>
</dbReference>
<evidence type="ECO:0000259" key="5">
    <source>
        <dbReference type="PROSITE" id="PS50931"/>
    </source>
</evidence>
<sequence length="295" mass="32591">MKRPYDLPSMTGLLCFEAAARNSSFKAAAVELNVTPAAISHQIKGLEAELARTLFRRQHRGVELTEIGAYLFVALQRGFQTLSNAVSDVRGQSESEDVTVQATTAISAFWLTPQIAAFWKSHPEILISQIVSDIDVPGSAYPDLSVHYGALPEDENDHHFLFRDRMRALGSPGYAAAHQIREPEDLLSAPLIHLSGVEAARWTGWTDWFRQLGHPAPTGKRIAVNNYMIALQLAQDGVGAVLGWDGLVMPQVEQGRLLDLVSQSIPSPHCYYLKVHPRASAKARVFADWLTSKRI</sequence>
<evidence type="ECO:0000256" key="1">
    <source>
        <dbReference type="ARBA" id="ARBA00009437"/>
    </source>
</evidence>
<evidence type="ECO:0000313" key="7">
    <source>
        <dbReference type="Proteomes" id="UP000320314"/>
    </source>
</evidence>
<dbReference type="InterPro" id="IPR005119">
    <property type="entry name" value="LysR_subst-bd"/>
</dbReference>
<dbReference type="InterPro" id="IPR036388">
    <property type="entry name" value="WH-like_DNA-bd_sf"/>
</dbReference>
<proteinExistence type="inferred from homology"/>